<dbReference type="InterPro" id="IPR000873">
    <property type="entry name" value="AMP-dep_synth/lig_dom"/>
</dbReference>
<name>A0A1I4HVI1_9ACTN</name>
<dbReference type="InterPro" id="IPR042099">
    <property type="entry name" value="ANL_N_sf"/>
</dbReference>
<dbReference type="STRING" id="504800.SAMN04488085_111131"/>
<dbReference type="GO" id="GO:0031177">
    <property type="term" value="F:phosphopantetheine binding"/>
    <property type="evidence" value="ECO:0007669"/>
    <property type="project" value="TreeGrafter"/>
</dbReference>
<dbReference type="GO" id="GO:0005737">
    <property type="term" value="C:cytoplasm"/>
    <property type="evidence" value="ECO:0007669"/>
    <property type="project" value="TreeGrafter"/>
</dbReference>
<evidence type="ECO:0000259" key="1">
    <source>
        <dbReference type="Pfam" id="PF00501"/>
    </source>
</evidence>
<dbReference type="PANTHER" id="PTHR45527:SF1">
    <property type="entry name" value="FATTY ACID SYNTHASE"/>
    <property type="match status" value="1"/>
</dbReference>
<sequence length="650" mass="67670">MTATTGGTAPPATADGRAFWREVLLAGGSTTVPRWTREPVLGVAEHAVAVPADVTAAVRGLADELEVPLRAVLLAAHARVLAALAGAPEVTAGVVVAAGGRPLPCRLSTAAGSWRALVREAAHAEAALRTHGRFRLDDLRGELGVPGPSYETVLDPAGAGALVEDVIVRVGVTDRGDVLALRVRYRTDVLDSGGAARLAGYHVAALARMAADPDGGHAGASLLSAEELRFQREELAGRHRELPDLRVHELIQQRAAASPDAVAAVDGDRRWTYAELNARANRLGRALLAHGLRREDVVAVVTGRDLDRLAAVLAVLKAGGVYLPVDPRLPADRIARTLRRAGCRLVVTGAGSAGPLDRAVAELPDLQRLAVDGAGRHEGSDLGVPVAAGQLAHVSLASRSTGEPGGALCEHQGLLNQVLATIDDLGIGEGQVVASTAPHGLSASLGQLLAALVAGGTTLLVAGEAVPDAERSLDMVVAGRVAVLQVTPAFLEDVLAALERRPRPLPDLRCVSVTGEALERELARRWFATVPGVPLVHAYELTETSDETNHEVLHRAPDGERVPLGRPIANVRVSVVDEFLAPVPLGAPGEIVVSGVCVGRGYVGDPARTAAAFPPDPQRPGQRLCRSGDLGRWRPDGKLELLARAGVPTT</sequence>
<dbReference type="GO" id="GO:0044550">
    <property type="term" value="P:secondary metabolite biosynthetic process"/>
    <property type="evidence" value="ECO:0007669"/>
    <property type="project" value="TreeGrafter"/>
</dbReference>
<dbReference type="SUPFAM" id="SSF56801">
    <property type="entry name" value="Acetyl-CoA synthetase-like"/>
    <property type="match status" value="1"/>
</dbReference>
<dbReference type="EMBL" id="FOSW01000011">
    <property type="protein sequence ID" value="SFL45787.1"/>
    <property type="molecule type" value="Genomic_DNA"/>
</dbReference>
<proteinExistence type="predicted"/>
<dbReference type="RefSeq" id="WP_091327107.1">
    <property type="nucleotide sequence ID" value="NZ_FOSW01000011.1"/>
</dbReference>
<dbReference type="Pfam" id="PF00501">
    <property type="entry name" value="AMP-binding"/>
    <property type="match status" value="1"/>
</dbReference>
<dbReference type="Gene3D" id="3.40.50.12780">
    <property type="entry name" value="N-terminal domain of ligase-like"/>
    <property type="match status" value="1"/>
</dbReference>
<dbReference type="AlphaFoldDB" id="A0A1I4HVI1"/>
<gene>
    <name evidence="2" type="ORF">SAMN04488085_111131</name>
</gene>
<organism evidence="2 3">
    <name type="scientific">Geodermatophilus ruber</name>
    <dbReference type="NCBI Taxonomy" id="504800"/>
    <lineage>
        <taxon>Bacteria</taxon>
        <taxon>Bacillati</taxon>
        <taxon>Actinomycetota</taxon>
        <taxon>Actinomycetes</taxon>
        <taxon>Geodermatophilales</taxon>
        <taxon>Geodermatophilaceae</taxon>
        <taxon>Geodermatophilus</taxon>
    </lineage>
</organism>
<evidence type="ECO:0000313" key="3">
    <source>
        <dbReference type="Proteomes" id="UP000199152"/>
    </source>
</evidence>
<reference evidence="2 3" key="1">
    <citation type="submission" date="2016-10" db="EMBL/GenBank/DDBJ databases">
        <authorList>
            <person name="de Groot N.N."/>
        </authorList>
    </citation>
    <scope>NUCLEOTIDE SEQUENCE [LARGE SCALE GENOMIC DNA]</scope>
    <source>
        <strain evidence="2 3">DSM 45317</strain>
    </source>
</reference>
<dbReference type="Proteomes" id="UP000199152">
    <property type="component" value="Unassembled WGS sequence"/>
</dbReference>
<dbReference type="GO" id="GO:0043041">
    <property type="term" value="P:amino acid activation for nonribosomal peptide biosynthetic process"/>
    <property type="evidence" value="ECO:0007669"/>
    <property type="project" value="TreeGrafter"/>
</dbReference>
<feature type="domain" description="AMP-dependent synthetase/ligase" evidence="1">
    <location>
        <begin position="252"/>
        <end position="602"/>
    </location>
</feature>
<accession>A0A1I4HVI1</accession>
<keyword evidence="3" id="KW-1185">Reference proteome</keyword>
<dbReference type="InParanoid" id="A0A1I4HVI1"/>
<dbReference type="PANTHER" id="PTHR45527">
    <property type="entry name" value="NONRIBOSOMAL PEPTIDE SYNTHETASE"/>
    <property type="match status" value="1"/>
</dbReference>
<dbReference type="SUPFAM" id="SSF52777">
    <property type="entry name" value="CoA-dependent acyltransferases"/>
    <property type="match status" value="1"/>
</dbReference>
<dbReference type="Gene3D" id="3.30.559.30">
    <property type="entry name" value="Nonribosomal peptide synthetase, condensation domain"/>
    <property type="match status" value="1"/>
</dbReference>
<evidence type="ECO:0000313" key="2">
    <source>
        <dbReference type="EMBL" id="SFL45787.1"/>
    </source>
</evidence>
<protein>
    <submittedName>
        <fullName evidence="2">Amino acid adenylation domain-containing protein</fullName>
    </submittedName>
</protein>
<dbReference type="OrthoDB" id="2472181at2"/>